<comment type="caution">
    <text evidence="2">The sequence shown here is derived from an EMBL/GenBank/DDBJ whole genome shotgun (WGS) entry which is preliminary data.</text>
</comment>
<dbReference type="InterPro" id="IPR052519">
    <property type="entry name" value="Euk-type_GlcNAc_Kinase"/>
</dbReference>
<keyword evidence="3" id="KW-1185">Reference proteome</keyword>
<feature type="domain" description="ATPase BadF/BadG/BcrA/BcrD type" evidence="1">
    <location>
        <begin position="6"/>
        <end position="252"/>
    </location>
</feature>
<name>A0ABT4VIZ0_9HYPH</name>
<dbReference type="RefSeq" id="WP_271088097.1">
    <property type="nucleotide sequence ID" value="NZ_JAPJZH010000002.1"/>
</dbReference>
<dbReference type="InterPro" id="IPR002731">
    <property type="entry name" value="ATPase_BadF"/>
</dbReference>
<organism evidence="2 3">
    <name type="scientific">Hoeflea poritis</name>
    <dbReference type="NCBI Taxonomy" id="2993659"/>
    <lineage>
        <taxon>Bacteria</taxon>
        <taxon>Pseudomonadati</taxon>
        <taxon>Pseudomonadota</taxon>
        <taxon>Alphaproteobacteria</taxon>
        <taxon>Hyphomicrobiales</taxon>
        <taxon>Rhizobiaceae</taxon>
        <taxon>Hoeflea</taxon>
    </lineage>
</organism>
<dbReference type="PANTHER" id="PTHR43190">
    <property type="entry name" value="N-ACETYL-D-GLUCOSAMINE KINASE"/>
    <property type="match status" value="1"/>
</dbReference>
<keyword evidence="2" id="KW-0418">Kinase</keyword>
<dbReference type="EMBL" id="JAPJZH010000002">
    <property type="protein sequence ID" value="MDA4844569.1"/>
    <property type="molecule type" value="Genomic_DNA"/>
</dbReference>
<keyword evidence="2" id="KW-0808">Transferase</keyword>
<dbReference type="Proteomes" id="UP001148313">
    <property type="component" value="Unassembled WGS sequence"/>
</dbReference>
<proteinExistence type="predicted"/>
<dbReference type="CDD" id="cd24082">
    <property type="entry name" value="ASKHA_NBD_GspK-like"/>
    <property type="match status" value="1"/>
</dbReference>
<dbReference type="Gene3D" id="3.30.420.40">
    <property type="match status" value="2"/>
</dbReference>
<dbReference type="Pfam" id="PF01869">
    <property type="entry name" value="BcrAD_BadFG"/>
    <property type="match status" value="1"/>
</dbReference>
<dbReference type="SUPFAM" id="SSF53067">
    <property type="entry name" value="Actin-like ATPase domain"/>
    <property type="match status" value="2"/>
</dbReference>
<protein>
    <submittedName>
        <fullName evidence="2">N-acetylglucosamine kinase</fullName>
    </submittedName>
</protein>
<reference evidence="2" key="1">
    <citation type="submission" date="2022-11" db="EMBL/GenBank/DDBJ databases">
        <title>Hoeflea poritis sp. nov., isolated from scleractinian coral Porites lutea.</title>
        <authorList>
            <person name="Zhang G."/>
            <person name="Wei Q."/>
            <person name="Cai L."/>
        </authorList>
    </citation>
    <scope>NUCLEOTIDE SEQUENCE</scope>
    <source>
        <strain evidence="2">E7-10</strain>
    </source>
</reference>
<accession>A0ABT4VIZ0</accession>
<evidence type="ECO:0000313" key="2">
    <source>
        <dbReference type="EMBL" id="MDA4844569.1"/>
    </source>
</evidence>
<dbReference type="InterPro" id="IPR043129">
    <property type="entry name" value="ATPase_NBD"/>
</dbReference>
<dbReference type="GO" id="GO:0016301">
    <property type="term" value="F:kinase activity"/>
    <property type="evidence" value="ECO:0007669"/>
    <property type="project" value="UniProtKB-KW"/>
</dbReference>
<evidence type="ECO:0000259" key="1">
    <source>
        <dbReference type="Pfam" id="PF01869"/>
    </source>
</evidence>
<sequence length="294" mass="30230">MTAYFIGIDGGGTSCRAALAAGDGTVLGRGKSGAANILTDPEGGLRHIIEAAEKACEEAGLETTVFGSCHVVLGLAGANVEKTVATVRKRLPFGNCAVESDALIAVHGALGTQDGAAAILGTGSVFGAKKGHRVRTIGGWGFLVGDQGSGAVLGRRLMQEALLAHDGVRAASPVTGKLLDAFDKDPRKLVAFAHDAAPGDFARYAPIVFEFAHKGDPVAEKLVCEAAAQVDEAISVVLAMSEPRLCLLGGLAAPFEPWLRPEHRACVTTAKGDALDGAVSLAIERFSLKDRAHA</sequence>
<evidence type="ECO:0000313" key="3">
    <source>
        <dbReference type="Proteomes" id="UP001148313"/>
    </source>
</evidence>
<dbReference type="PANTHER" id="PTHR43190:SF3">
    <property type="entry name" value="N-ACETYL-D-GLUCOSAMINE KINASE"/>
    <property type="match status" value="1"/>
</dbReference>
<gene>
    <name evidence="2" type="ORF">OOZ53_04370</name>
</gene>